<feature type="domain" description="J" evidence="5">
    <location>
        <begin position="5"/>
        <end position="70"/>
    </location>
</feature>
<reference evidence="6" key="1">
    <citation type="journal article" date="2020" name="Nature">
        <title>Giant virus diversity and host interactions through global metagenomics.</title>
        <authorList>
            <person name="Schulz F."/>
            <person name="Roux S."/>
            <person name="Paez-Espino D."/>
            <person name="Jungbluth S."/>
            <person name="Walsh D.A."/>
            <person name="Denef V.J."/>
            <person name="McMahon K.D."/>
            <person name="Konstantinidis K.T."/>
            <person name="Eloe-Fadrosh E.A."/>
            <person name="Kyrpides N.C."/>
            <person name="Woyke T."/>
        </authorList>
    </citation>
    <scope>NUCLEOTIDE SEQUENCE</scope>
    <source>
        <strain evidence="6">GVMAG-M-3300023184-165</strain>
    </source>
</reference>
<dbReference type="EMBL" id="MN740003">
    <property type="protein sequence ID" value="QHT82676.1"/>
    <property type="molecule type" value="Genomic_DNA"/>
</dbReference>
<dbReference type="InterPro" id="IPR002939">
    <property type="entry name" value="DnaJ_C"/>
</dbReference>
<dbReference type="PANTHER" id="PTHR43888">
    <property type="entry name" value="DNAJ-LIKE-2, ISOFORM A-RELATED"/>
    <property type="match status" value="1"/>
</dbReference>
<dbReference type="FunFam" id="2.60.260.20:FF:000003">
    <property type="entry name" value="DnaJ subfamily A member 2"/>
    <property type="match status" value="1"/>
</dbReference>
<sequence length="313" mass="35118">MSADDYYNTLGVPENANADDIKKAYRSLSLKYHPDRTQGDVEKAKIFQKVNEAYETLSDGDKRREYDAARKNPFMRMNSFGGHGEPDMNDILESLFFGGMPGMHPGMPGGIFAGGFPGGPNIRIFRNGVPVNMNQMEKPPAIVKTIQINMEIVLNGGKIPIEIERWVIENGNKVNETTIIYIDLFKGIDHNEIILLKDQGNVINEHCKGDVKIFIAVNNDSCFTRRGLDLIMEKDISLKESLCGFSFDLKYINGKTYTINNLPGNIIPPEYQKVIPNMGLTRDGHTGHLIIHFHTKFPETLSSENIEALSKIL</sequence>
<dbReference type="InterPro" id="IPR044713">
    <property type="entry name" value="DNJA1/2-like"/>
</dbReference>
<proteinExistence type="predicted"/>
<evidence type="ECO:0000256" key="2">
    <source>
        <dbReference type="ARBA" id="ARBA00022737"/>
    </source>
</evidence>
<keyword evidence="2" id="KW-0677">Repeat</keyword>
<dbReference type="GO" id="GO:0008270">
    <property type="term" value="F:zinc ion binding"/>
    <property type="evidence" value="ECO:0007669"/>
    <property type="project" value="UniProtKB-KW"/>
</dbReference>
<dbReference type="Pfam" id="PF00226">
    <property type="entry name" value="DnaJ"/>
    <property type="match status" value="1"/>
</dbReference>
<dbReference type="Pfam" id="PF01556">
    <property type="entry name" value="DnaJ_C"/>
    <property type="match status" value="1"/>
</dbReference>
<dbReference type="AlphaFoldDB" id="A0A6C0HRA7"/>
<evidence type="ECO:0000256" key="4">
    <source>
        <dbReference type="ARBA" id="ARBA00022833"/>
    </source>
</evidence>
<dbReference type="SUPFAM" id="SSF49493">
    <property type="entry name" value="HSP40/DnaJ peptide-binding domain"/>
    <property type="match status" value="2"/>
</dbReference>
<dbReference type="CDD" id="cd10747">
    <property type="entry name" value="DnaJ_C"/>
    <property type="match status" value="1"/>
</dbReference>
<evidence type="ECO:0000259" key="5">
    <source>
        <dbReference type="PROSITE" id="PS50076"/>
    </source>
</evidence>
<evidence type="ECO:0000313" key="6">
    <source>
        <dbReference type="EMBL" id="QHT82676.1"/>
    </source>
</evidence>
<name>A0A6C0HRA7_9ZZZZ</name>
<dbReference type="Gene3D" id="1.10.287.110">
    <property type="entry name" value="DnaJ domain"/>
    <property type="match status" value="1"/>
</dbReference>
<dbReference type="GO" id="GO:0051082">
    <property type="term" value="F:unfolded protein binding"/>
    <property type="evidence" value="ECO:0007669"/>
    <property type="project" value="InterPro"/>
</dbReference>
<evidence type="ECO:0000256" key="1">
    <source>
        <dbReference type="ARBA" id="ARBA00022723"/>
    </source>
</evidence>
<dbReference type="PROSITE" id="PS00636">
    <property type="entry name" value="DNAJ_1"/>
    <property type="match status" value="1"/>
</dbReference>
<keyword evidence="3" id="KW-0863">Zinc-finger</keyword>
<dbReference type="InterPro" id="IPR018253">
    <property type="entry name" value="DnaJ_domain_CS"/>
</dbReference>
<keyword evidence="4" id="KW-0862">Zinc</keyword>
<dbReference type="PROSITE" id="PS50076">
    <property type="entry name" value="DNAJ_2"/>
    <property type="match status" value="1"/>
</dbReference>
<organism evidence="6">
    <name type="scientific">viral metagenome</name>
    <dbReference type="NCBI Taxonomy" id="1070528"/>
    <lineage>
        <taxon>unclassified sequences</taxon>
        <taxon>metagenomes</taxon>
        <taxon>organismal metagenomes</taxon>
    </lineage>
</organism>
<dbReference type="InterPro" id="IPR036869">
    <property type="entry name" value="J_dom_sf"/>
</dbReference>
<dbReference type="GO" id="GO:0006457">
    <property type="term" value="P:protein folding"/>
    <property type="evidence" value="ECO:0007669"/>
    <property type="project" value="InterPro"/>
</dbReference>
<dbReference type="PRINTS" id="PR00625">
    <property type="entry name" value="JDOMAIN"/>
</dbReference>
<dbReference type="SMART" id="SM00271">
    <property type="entry name" value="DnaJ"/>
    <property type="match status" value="1"/>
</dbReference>
<dbReference type="SUPFAM" id="SSF46565">
    <property type="entry name" value="Chaperone J-domain"/>
    <property type="match status" value="1"/>
</dbReference>
<dbReference type="GO" id="GO:0030544">
    <property type="term" value="F:Hsp70 protein binding"/>
    <property type="evidence" value="ECO:0007669"/>
    <property type="project" value="InterPro"/>
</dbReference>
<dbReference type="InterPro" id="IPR008971">
    <property type="entry name" value="HSP40/DnaJ_pept-bd"/>
</dbReference>
<dbReference type="CDD" id="cd06257">
    <property type="entry name" value="DnaJ"/>
    <property type="match status" value="1"/>
</dbReference>
<evidence type="ECO:0000256" key="3">
    <source>
        <dbReference type="ARBA" id="ARBA00022771"/>
    </source>
</evidence>
<accession>A0A6C0HRA7</accession>
<dbReference type="InterPro" id="IPR001623">
    <property type="entry name" value="DnaJ_domain"/>
</dbReference>
<protein>
    <recommendedName>
        <fullName evidence="5">J domain-containing protein</fullName>
    </recommendedName>
</protein>
<keyword evidence="1" id="KW-0479">Metal-binding</keyword>
<dbReference type="Gene3D" id="2.60.260.20">
    <property type="entry name" value="Urease metallochaperone UreE, N-terminal domain"/>
    <property type="match status" value="2"/>
</dbReference>